<comment type="similarity">
    <text evidence="2">Belongs to the asparagine synthetase family.</text>
</comment>
<dbReference type="InterPro" id="IPR051786">
    <property type="entry name" value="ASN_synthetase/amidase"/>
</dbReference>
<dbReference type="AlphaFoldDB" id="A0A364NY72"/>
<dbReference type="GO" id="GO:0004066">
    <property type="term" value="F:asparagine synthase (glutamine-hydrolyzing) activity"/>
    <property type="evidence" value="ECO:0007669"/>
    <property type="project" value="UniProtKB-EC"/>
</dbReference>
<dbReference type="SUPFAM" id="SSF56235">
    <property type="entry name" value="N-terminal nucleophile aminohydrolases (Ntn hydrolases)"/>
    <property type="match status" value="1"/>
</dbReference>
<dbReference type="PIRSF" id="PIRSF001589">
    <property type="entry name" value="Asn_synthetase_glu-h"/>
    <property type="match status" value="1"/>
</dbReference>
<evidence type="ECO:0000313" key="12">
    <source>
        <dbReference type="EMBL" id="RAU21857.1"/>
    </source>
</evidence>
<dbReference type="InterPro" id="IPR014729">
    <property type="entry name" value="Rossmann-like_a/b/a_fold"/>
</dbReference>
<evidence type="ECO:0000256" key="9">
    <source>
        <dbReference type="PIRSR" id="PIRSR001589-2"/>
    </source>
</evidence>
<evidence type="ECO:0000256" key="8">
    <source>
        <dbReference type="PIRSR" id="PIRSR001589-1"/>
    </source>
</evidence>
<comment type="catalytic activity">
    <reaction evidence="7">
        <text>L-aspartate + L-glutamine + ATP + H2O = L-asparagine + L-glutamate + AMP + diphosphate + H(+)</text>
        <dbReference type="Rhea" id="RHEA:12228"/>
        <dbReference type="ChEBI" id="CHEBI:15377"/>
        <dbReference type="ChEBI" id="CHEBI:15378"/>
        <dbReference type="ChEBI" id="CHEBI:29985"/>
        <dbReference type="ChEBI" id="CHEBI:29991"/>
        <dbReference type="ChEBI" id="CHEBI:30616"/>
        <dbReference type="ChEBI" id="CHEBI:33019"/>
        <dbReference type="ChEBI" id="CHEBI:58048"/>
        <dbReference type="ChEBI" id="CHEBI:58359"/>
        <dbReference type="ChEBI" id="CHEBI:456215"/>
        <dbReference type="EC" id="6.3.5.4"/>
    </reaction>
</comment>
<dbReference type="PANTHER" id="PTHR43284:SF1">
    <property type="entry name" value="ASPARAGINE SYNTHETASE"/>
    <property type="match status" value="1"/>
</dbReference>
<dbReference type="GO" id="GO:0005829">
    <property type="term" value="C:cytosol"/>
    <property type="evidence" value="ECO:0007669"/>
    <property type="project" value="TreeGrafter"/>
</dbReference>
<feature type="site" description="Important for beta-aspartyl-AMP intermediate formation" evidence="10">
    <location>
        <position position="376"/>
    </location>
</feature>
<protein>
    <recommendedName>
        <fullName evidence="3">asparagine synthase (glutamine-hydrolyzing)</fullName>
        <ecNumber evidence="3">6.3.5.4</ecNumber>
    </recommendedName>
</protein>
<dbReference type="InterPro" id="IPR033738">
    <property type="entry name" value="AsnB_N"/>
</dbReference>
<keyword evidence="4 9" id="KW-0547">Nucleotide-binding</keyword>
<keyword evidence="8" id="KW-0061">Asparagine biosynthesis</keyword>
<dbReference type="GO" id="GO:0006529">
    <property type="term" value="P:asparagine biosynthetic process"/>
    <property type="evidence" value="ECO:0007669"/>
    <property type="project" value="UniProtKB-KW"/>
</dbReference>
<feature type="binding site" evidence="9">
    <location>
        <position position="274"/>
    </location>
    <ligand>
        <name>ATP</name>
        <dbReference type="ChEBI" id="CHEBI:30616"/>
    </ligand>
</feature>
<evidence type="ECO:0000256" key="2">
    <source>
        <dbReference type="ARBA" id="ARBA00005752"/>
    </source>
</evidence>
<dbReference type="RefSeq" id="WP_112144649.1">
    <property type="nucleotide sequence ID" value="NZ_PGTO01000007.1"/>
</dbReference>
<dbReference type="CDD" id="cd01991">
    <property type="entry name" value="Asn_synthase_B_C"/>
    <property type="match status" value="1"/>
</dbReference>
<dbReference type="Pfam" id="PF00733">
    <property type="entry name" value="Asn_synthase"/>
    <property type="match status" value="1"/>
</dbReference>
<evidence type="ECO:0000259" key="11">
    <source>
        <dbReference type="PROSITE" id="PS51278"/>
    </source>
</evidence>
<comment type="caution">
    <text evidence="12">The sequence shown here is derived from an EMBL/GenBank/DDBJ whole genome shotgun (WGS) entry which is preliminary data.</text>
</comment>
<dbReference type="PANTHER" id="PTHR43284">
    <property type="entry name" value="ASPARAGINE SYNTHETASE (GLUTAMINE-HYDROLYZING)"/>
    <property type="match status" value="1"/>
</dbReference>
<feature type="active site" description="For GATase activity" evidence="8">
    <location>
        <position position="2"/>
    </location>
</feature>
<feature type="binding site" evidence="9">
    <location>
        <begin position="374"/>
        <end position="375"/>
    </location>
    <ligand>
        <name>ATP</name>
        <dbReference type="ChEBI" id="CHEBI:30616"/>
    </ligand>
</feature>
<organism evidence="12 13">
    <name type="scientific">Paramagnetospirillum kuznetsovii</name>
    <dbReference type="NCBI Taxonomy" id="2053833"/>
    <lineage>
        <taxon>Bacteria</taxon>
        <taxon>Pseudomonadati</taxon>
        <taxon>Pseudomonadota</taxon>
        <taxon>Alphaproteobacteria</taxon>
        <taxon>Rhodospirillales</taxon>
        <taxon>Magnetospirillaceae</taxon>
        <taxon>Paramagnetospirillum</taxon>
    </lineage>
</organism>
<proteinExistence type="inferred from homology"/>
<name>A0A364NY72_9PROT</name>
<accession>A0A364NY72</accession>
<dbReference type="InterPro" id="IPR006426">
    <property type="entry name" value="Asn_synth_AEB"/>
</dbReference>
<dbReference type="EMBL" id="PGTO01000007">
    <property type="protein sequence ID" value="RAU21857.1"/>
    <property type="molecule type" value="Genomic_DNA"/>
</dbReference>
<gene>
    <name evidence="12" type="primary">asnB</name>
    <name evidence="12" type="ORF">CU669_11165</name>
</gene>
<evidence type="ECO:0000256" key="1">
    <source>
        <dbReference type="ARBA" id="ARBA00005187"/>
    </source>
</evidence>
<evidence type="ECO:0000256" key="6">
    <source>
        <dbReference type="ARBA" id="ARBA00022962"/>
    </source>
</evidence>
<comment type="pathway">
    <text evidence="1">Amino-acid biosynthesis; L-asparagine biosynthesis; L-asparagine from L-aspartate (L-Gln route): step 1/1.</text>
</comment>
<dbReference type="InterPro" id="IPR001962">
    <property type="entry name" value="Asn_synthase"/>
</dbReference>
<evidence type="ECO:0000256" key="5">
    <source>
        <dbReference type="ARBA" id="ARBA00022840"/>
    </source>
</evidence>
<dbReference type="NCBIfam" id="TIGR01536">
    <property type="entry name" value="asn_synth_AEB"/>
    <property type="match status" value="1"/>
</dbReference>
<keyword evidence="13" id="KW-1185">Reference proteome</keyword>
<dbReference type="Proteomes" id="UP000251075">
    <property type="component" value="Unassembled WGS sequence"/>
</dbReference>
<evidence type="ECO:0000256" key="4">
    <source>
        <dbReference type="ARBA" id="ARBA00022741"/>
    </source>
</evidence>
<dbReference type="PROSITE" id="PS51278">
    <property type="entry name" value="GATASE_TYPE_2"/>
    <property type="match status" value="1"/>
</dbReference>
<dbReference type="OrthoDB" id="9763290at2"/>
<keyword evidence="5 9" id="KW-0067">ATP-binding</keyword>
<dbReference type="InterPro" id="IPR017932">
    <property type="entry name" value="GATase_2_dom"/>
</dbReference>
<dbReference type="Gene3D" id="3.60.20.10">
    <property type="entry name" value="Glutamine Phosphoribosylpyrophosphate, subunit 1, domain 1"/>
    <property type="match status" value="1"/>
</dbReference>
<dbReference type="CDD" id="cd00712">
    <property type="entry name" value="AsnB"/>
    <property type="match status" value="1"/>
</dbReference>
<feature type="domain" description="Glutamine amidotransferase type-2" evidence="11">
    <location>
        <begin position="2"/>
        <end position="219"/>
    </location>
</feature>
<dbReference type="Pfam" id="PF13522">
    <property type="entry name" value="GATase_6"/>
    <property type="match status" value="1"/>
</dbReference>
<feature type="binding site" evidence="9">
    <location>
        <position position="105"/>
    </location>
    <ligand>
        <name>L-glutamine</name>
        <dbReference type="ChEBI" id="CHEBI:58359"/>
    </ligand>
</feature>
<evidence type="ECO:0000256" key="3">
    <source>
        <dbReference type="ARBA" id="ARBA00012737"/>
    </source>
</evidence>
<dbReference type="InterPro" id="IPR029055">
    <property type="entry name" value="Ntn_hydrolases_N"/>
</dbReference>
<dbReference type="GO" id="GO:0005524">
    <property type="term" value="F:ATP binding"/>
    <property type="evidence" value="ECO:0007669"/>
    <property type="project" value="UniProtKB-KW"/>
</dbReference>
<evidence type="ECO:0000256" key="7">
    <source>
        <dbReference type="ARBA" id="ARBA00048741"/>
    </source>
</evidence>
<sequence>MCGIAGVIDKRLADAPQQLTASAEAMAAALAHRGPDGQGCWIDGPAGVALAHRRLAVVDLSPAAAQPMESADRRFVIAYNGEIYNAQELRRELISLGVVFRTYSDTEILLEACCQWGPRKALSRLAGMFAFALWDQRERVLVLARDRMGIKPLYWQQESGRLIFGSELKALRACPNWSAEIDRDAFAALFARLYIPAPLSIYRGVSKLAPGTMLTWRLGDEPLLETYWSLADSAMDGRLNSLPEDDRVVAEAMEAALSDIMRGHLISDVPMGALLSGGIDSSTIVALMAEFGADRPHTFSIGYDDPDFDESDHAAAVAHHLGTVHHQLRVNASDALRVIPRLAEIYDEPFADGSQVPTLLVSEMARREVAVVLSGDGGDELFGGYDRYWERSAQWNRVKALPVQGGLAALLGLLPLNIVTGPLRRLGLLADARQSLPVIRHLLRLPVIDPFYGSSQFVWAKPPVSYPFSQNHPQTWPQLNPAIVPDALDRMQYADTMTVLPDDLLVKVDRASMSVGLEARVPLLDHRLVELACRIPASMRRRGNAAKWPLRLVLDKRVPAALFDRRKMGFHMPMTHWMKGPLRPWAEELLAPHRLASSGLFDVPAVRAEWLAFQSGGADRTYDAIWGVLMAQAWLERWTGG</sequence>
<reference evidence="12 13" key="1">
    <citation type="submission" date="2017-11" db="EMBL/GenBank/DDBJ databases">
        <title>Draft genome sequence of magnetotactic bacterium Magnetospirillum kuznetsovii LBB-42.</title>
        <authorList>
            <person name="Grouzdev D.S."/>
            <person name="Rysina M.S."/>
            <person name="Baslerov R.V."/>
            <person name="Koziaeva V."/>
        </authorList>
    </citation>
    <scope>NUCLEOTIDE SEQUENCE [LARGE SCALE GENOMIC DNA]</scope>
    <source>
        <strain evidence="12 13">LBB-42</strain>
    </source>
</reference>
<dbReference type="SUPFAM" id="SSF52402">
    <property type="entry name" value="Adenine nucleotide alpha hydrolases-like"/>
    <property type="match status" value="1"/>
</dbReference>
<dbReference type="Gene3D" id="3.40.50.620">
    <property type="entry name" value="HUPs"/>
    <property type="match status" value="1"/>
</dbReference>
<keyword evidence="6 8" id="KW-0315">Glutamine amidotransferase</keyword>
<keyword evidence="8" id="KW-0028">Amino-acid biosynthesis</keyword>
<dbReference type="EC" id="6.3.5.4" evidence="3"/>
<evidence type="ECO:0000256" key="10">
    <source>
        <dbReference type="PIRSR" id="PIRSR001589-3"/>
    </source>
</evidence>
<feature type="binding site" evidence="9">
    <location>
        <position position="301"/>
    </location>
    <ligand>
        <name>ATP</name>
        <dbReference type="ChEBI" id="CHEBI:30616"/>
    </ligand>
</feature>
<evidence type="ECO:0000313" key="13">
    <source>
        <dbReference type="Proteomes" id="UP000251075"/>
    </source>
</evidence>